<protein>
    <submittedName>
        <fullName evidence="1">Uncharacterized protein</fullName>
    </submittedName>
</protein>
<dbReference type="RefSeq" id="WP_165328007.1">
    <property type="nucleotide sequence ID" value="NZ_CP049109.1"/>
</dbReference>
<dbReference type="EMBL" id="CP049109">
    <property type="protein sequence ID" value="QIG81080.1"/>
    <property type="molecule type" value="Genomic_DNA"/>
</dbReference>
<dbReference type="KEGG" id="spzr:G5C33_15675"/>
<name>A0A6G6Y837_9SPHN</name>
<gene>
    <name evidence="1" type="ORF">G5C33_15675</name>
</gene>
<dbReference type="AlphaFoldDB" id="A0A6G6Y837"/>
<dbReference type="Gene3D" id="3.40.710.10">
    <property type="entry name" value="DD-peptidase/beta-lactamase superfamily"/>
    <property type="match status" value="1"/>
</dbReference>
<dbReference type="Proteomes" id="UP000501568">
    <property type="component" value="Chromosome"/>
</dbReference>
<dbReference type="SUPFAM" id="SSF56601">
    <property type="entry name" value="beta-lactamase/transpeptidase-like"/>
    <property type="match status" value="1"/>
</dbReference>
<proteinExistence type="predicted"/>
<dbReference type="InterPro" id="IPR012338">
    <property type="entry name" value="Beta-lactam/transpept-like"/>
</dbReference>
<organism evidence="1 2">
    <name type="scientific">Stakelama tenebrarum</name>
    <dbReference type="NCBI Taxonomy" id="2711215"/>
    <lineage>
        <taxon>Bacteria</taxon>
        <taxon>Pseudomonadati</taxon>
        <taxon>Pseudomonadota</taxon>
        <taxon>Alphaproteobacteria</taxon>
        <taxon>Sphingomonadales</taxon>
        <taxon>Sphingomonadaceae</taxon>
        <taxon>Stakelama</taxon>
    </lineage>
</organism>
<accession>A0A6G6Y837</accession>
<evidence type="ECO:0000313" key="1">
    <source>
        <dbReference type="EMBL" id="QIG81080.1"/>
    </source>
</evidence>
<evidence type="ECO:0000313" key="2">
    <source>
        <dbReference type="Proteomes" id="UP000501568"/>
    </source>
</evidence>
<keyword evidence="2" id="KW-1185">Reference proteome</keyword>
<sequence>MNNQQLALASRRSPLLACILAGAALLVALGPTGTQWRQSHLSIVAQRLVEAGWFKVSDTDTRREIVLADTEGNTDTLANRASVVEAVPGLTRHMRRLDFWLTGSEDRVLGFEANDNIRSPFENGDTWSGEMHYGRRPDIDVIPLVRSGETGGQILLSADPALDLRIRRRWSRIDIRHPEAGPRSGNVFELMCGNEPGALVYRIADAVIVNTDARGKCEVKLRGQRLGDSDYCQSHDIPMARCGFGVLRPGDLLTFSMPEGGENSFVARYQRRALPSSAMVMRRNANMDKIPAPGLGDFVRATALDLGGALIGCENGAANLTIGCRQDLKLSLDYQVQQQVQSILTADRASRQEQGLRGVAAIVVMNSRSGEVLAMGGYSMPDNRYCPMAALCLLPVGSAAKPVFATAMIGGVTDNDLSTLKIPHRGAELSDILGLQFNGTVQNTNRNTPINDPVSLSTFLRYSDNHYIESMLILASGTGNESTCPMTAEDWYELDGKRVTGERPRSSFEDENCAPLRRGFQARFRPGWADKLDEYFGLTPYGRDTMDPETLCKNSRMAGNMSYDAMPWHALFQPEADRCLMANSGLQRNWMQIDRMRDFRTEAVPFLLGNNGGHWSAVKLAEAHARIVTGRAVWASFVYLGGEPASQAIDFSNGRTDARVAVSAGMAKVIVGTAAHSEVPAAVRRLRDRLPRGYALGVFAKTGTMQLPSESAIAQDCIGEVPMRECVGKAFVITLAVYNDTGSLSRDPETGLVTDAALRPRCAITTVVNFPRWNGHGGAFAAVNTAATLIDGKIGERLLETEGIFCGPRD</sequence>
<reference evidence="1 2" key="1">
    <citation type="submission" date="2020-02" db="EMBL/GenBank/DDBJ databases">
        <authorList>
            <person name="Zheng R.K."/>
            <person name="Sun C.M."/>
        </authorList>
    </citation>
    <scope>NUCLEOTIDE SEQUENCE [LARGE SCALE GENOMIC DNA]</scope>
    <source>
        <strain evidence="2">zrk23</strain>
    </source>
</reference>